<sequence>MKLITNNPNFLNYKKKDIEVDYRDVDYLKILEIARDYIHVNYELLTHPLYGSVKPNETIYRSIVLKSNDNLDHNSVVMISEAIETFVKFRKNKETPLWTDTVKEDFGVIDYDLITNAIERIIK</sequence>
<evidence type="ECO:0008006" key="3">
    <source>
        <dbReference type="Google" id="ProtNLM"/>
    </source>
</evidence>
<dbReference type="AlphaFoldDB" id="A0A510JCX2"/>
<dbReference type="OrthoDB" id="9815289at2"/>
<proteinExistence type="predicted"/>
<protein>
    <recommendedName>
        <fullName evidence="3">Glycine reductase</fullName>
    </recommendedName>
</protein>
<dbReference type="STRING" id="714315.GCA_000516535_00814"/>
<dbReference type="InterPro" id="IPR047735">
    <property type="entry name" value="GrdX-like"/>
</dbReference>
<dbReference type="Proteomes" id="UP000321606">
    <property type="component" value="Chromosome"/>
</dbReference>
<dbReference type="RefSeq" id="WP_006807466.1">
    <property type="nucleotide sequence ID" value="NZ_AP019822.1"/>
</dbReference>
<evidence type="ECO:0000313" key="1">
    <source>
        <dbReference type="EMBL" id="BBM35893.1"/>
    </source>
</evidence>
<name>A0A510JCX2_9FUSO</name>
<organism evidence="1 2">
    <name type="scientific">Pseudoleptotrichia goodfellowii</name>
    <dbReference type="NCBI Taxonomy" id="157692"/>
    <lineage>
        <taxon>Bacteria</taxon>
        <taxon>Fusobacteriati</taxon>
        <taxon>Fusobacteriota</taxon>
        <taxon>Fusobacteriia</taxon>
        <taxon>Fusobacteriales</taxon>
        <taxon>Leptotrichiaceae</taxon>
        <taxon>Pseudoleptotrichia</taxon>
    </lineage>
</organism>
<dbReference type="EMBL" id="AP019822">
    <property type="protein sequence ID" value="BBM35893.1"/>
    <property type="molecule type" value="Genomic_DNA"/>
</dbReference>
<gene>
    <name evidence="1" type="ORF">JCM16774_0823</name>
</gene>
<evidence type="ECO:0000313" key="2">
    <source>
        <dbReference type="Proteomes" id="UP000321606"/>
    </source>
</evidence>
<dbReference type="NCBIfam" id="NF038093">
    <property type="entry name" value="GrdX"/>
    <property type="match status" value="1"/>
</dbReference>
<dbReference type="KEGG" id="lgo:JCM16774_0823"/>
<accession>A0A510JCX2</accession>
<reference evidence="1 2" key="1">
    <citation type="submission" date="2019-07" db="EMBL/GenBank/DDBJ databases">
        <title>Complete Genome Sequence of Leptotrichia goodfellowii Strain JCM 16774.</title>
        <authorList>
            <person name="Watanabe S."/>
            <person name="Cui L."/>
        </authorList>
    </citation>
    <scope>NUCLEOTIDE SEQUENCE [LARGE SCALE GENOMIC DNA]</scope>
    <source>
        <strain evidence="1 2">JCM16774</strain>
    </source>
</reference>